<organism evidence="2">
    <name type="scientific">Sediminibacterium sp. KACHI17</name>
    <dbReference type="NCBI Taxonomy" id="1751071"/>
    <lineage>
        <taxon>Bacteria</taxon>
        <taxon>Pseudomonadati</taxon>
        <taxon>Bacteroidota</taxon>
        <taxon>Chitinophagia</taxon>
        <taxon>Chitinophagales</taxon>
        <taxon>Chitinophagaceae</taxon>
        <taxon>Sediminibacterium</taxon>
    </lineage>
</organism>
<feature type="transmembrane region" description="Helical" evidence="1">
    <location>
        <begin position="33"/>
        <end position="50"/>
    </location>
</feature>
<dbReference type="AlphaFoldDB" id="A0AAT9GL46"/>
<dbReference type="RefSeq" id="WP_353549025.1">
    <property type="nucleotide sequence ID" value="NZ_AP029612.1"/>
</dbReference>
<sequence length="71" mass="8452">MNKKWMIRIAFTVVIALVILIFFLIARSDGGDWVYAIIMTLIMGEAYLLLPKKWFERFKRKEKNPLMDSKE</sequence>
<gene>
    <name evidence="2" type="ORF">KACHI17_22730</name>
</gene>
<keyword evidence="1" id="KW-1133">Transmembrane helix</keyword>
<keyword evidence="1" id="KW-0812">Transmembrane</keyword>
<evidence type="ECO:0000313" key="2">
    <source>
        <dbReference type="EMBL" id="BFG71392.1"/>
    </source>
</evidence>
<protein>
    <submittedName>
        <fullName evidence="2">Uncharacterized protein</fullName>
    </submittedName>
</protein>
<evidence type="ECO:0000256" key="1">
    <source>
        <dbReference type="SAM" id="Phobius"/>
    </source>
</evidence>
<proteinExistence type="predicted"/>
<accession>A0AAT9GL46</accession>
<reference evidence="2" key="1">
    <citation type="submission" date="2024-02" db="EMBL/GenBank/DDBJ databases">
        <title>Sediminibacterium planktonica sp. nov. and Sediminibacterium longus sp. nov., isolated from surface lake and river water.</title>
        <authorList>
            <person name="Watanabe K."/>
            <person name="Takemine S."/>
            <person name="Ishii Y."/>
            <person name="Ogata Y."/>
            <person name="Shindo C."/>
            <person name="Suda W."/>
        </authorList>
    </citation>
    <scope>NUCLEOTIDE SEQUENCE</scope>
    <source>
        <strain evidence="2">KACHI17</strain>
    </source>
</reference>
<dbReference type="EMBL" id="AP029612">
    <property type="protein sequence ID" value="BFG71392.1"/>
    <property type="molecule type" value="Genomic_DNA"/>
</dbReference>
<name>A0AAT9GL46_9BACT</name>
<feature type="transmembrane region" description="Helical" evidence="1">
    <location>
        <begin position="7"/>
        <end position="27"/>
    </location>
</feature>
<keyword evidence="1" id="KW-0472">Membrane</keyword>